<evidence type="ECO:0000313" key="2">
    <source>
        <dbReference type="Proteomes" id="UP000322454"/>
    </source>
</evidence>
<accession>A0A520XG94</accession>
<evidence type="ECO:0000313" key="1">
    <source>
        <dbReference type="EMBL" id="RZV40218.1"/>
    </source>
</evidence>
<protein>
    <submittedName>
        <fullName evidence="1">Uncharacterized protein</fullName>
    </submittedName>
</protein>
<gene>
    <name evidence="1" type="ORF">EVJ48_01630</name>
</gene>
<comment type="caution">
    <text evidence="1">The sequence shown here is derived from an EMBL/GenBank/DDBJ whole genome shotgun (WGS) entry which is preliminary data.</text>
</comment>
<dbReference type="Proteomes" id="UP000322454">
    <property type="component" value="Unassembled WGS sequence"/>
</dbReference>
<name>A0A520XG94_9DELT</name>
<dbReference type="AlphaFoldDB" id="A0A520XG94"/>
<sequence>MDILIIFKDNLIEIFRYEDTKKILSLPIVKCTENTCIAKWTFSNLAIIKKFFSDSSGRLFDCYKWTFKENNLCLIKINN</sequence>
<dbReference type="EMBL" id="SHMQ01000002">
    <property type="protein sequence ID" value="RZV40218.1"/>
    <property type="molecule type" value="Genomic_DNA"/>
</dbReference>
<reference evidence="1 2" key="1">
    <citation type="submission" date="2019-01" db="EMBL/GenBank/DDBJ databases">
        <title>Insights into ecological role of a new deltaproteobacterial order Candidatus Sinidesulfobacterales (Sva0485) by metagenomics and metatranscriptomics.</title>
        <authorList>
            <person name="Tan S."/>
            <person name="Liu J."/>
            <person name="Fang Y."/>
            <person name="Hedlund B."/>
            <person name="Lian Z.-H."/>
            <person name="Huang L.-Y."/>
            <person name="Li J.-T."/>
            <person name="Huang L.-N."/>
            <person name="Li W.-J."/>
            <person name="Jiang H.-C."/>
            <person name="Dong H.-L."/>
            <person name="Shu W.-S."/>
        </authorList>
    </citation>
    <scope>NUCLEOTIDE SEQUENCE [LARGE SCALE GENOMIC DNA]</scope>
    <source>
        <strain evidence="1">AP4</strain>
    </source>
</reference>
<organism evidence="1 2">
    <name type="scientific">Candidatus Acidulodesulfobacterium acidiphilum</name>
    <dbReference type="NCBI Taxonomy" id="2597224"/>
    <lineage>
        <taxon>Bacteria</taxon>
        <taxon>Deltaproteobacteria</taxon>
        <taxon>Candidatus Acidulodesulfobacterales</taxon>
        <taxon>Candidatus Acidulodesulfobacterium</taxon>
    </lineage>
</organism>
<proteinExistence type="predicted"/>